<accession>A0A183HH47</accession>
<evidence type="ECO:0000313" key="2">
    <source>
        <dbReference type="WBParaSite" id="OFLC_0000680801-mRNA-1"/>
    </source>
</evidence>
<sequence length="109" mass="12629">MEEKGPNQLHSSIIKQPKKVQIRASSERRQIITGFSGLEQIFEDDEMEEVEIEKKMKSEDLYCTCLFDCAFVANVKCVCLIEKITKLSLPYTQIYHIHFLITLNQSISD</sequence>
<organism evidence="2">
    <name type="scientific">Onchocerca flexuosa</name>
    <dbReference type="NCBI Taxonomy" id="387005"/>
    <lineage>
        <taxon>Eukaryota</taxon>
        <taxon>Metazoa</taxon>
        <taxon>Ecdysozoa</taxon>
        <taxon>Nematoda</taxon>
        <taxon>Chromadorea</taxon>
        <taxon>Rhabditida</taxon>
        <taxon>Spirurina</taxon>
        <taxon>Spiruromorpha</taxon>
        <taxon>Filarioidea</taxon>
        <taxon>Onchocercidae</taxon>
        <taxon>Onchocerca</taxon>
    </lineage>
</organism>
<feature type="region of interest" description="Disordered" evidence="1">
    <location>
        <begin position="1"/>
        <end position="21"/>
    </location>
</feature>
<name>A0A183HH47_9BILA</name>
<proteinExistence type="predicted"/>
<protein>
    <submittedName>
        <fullName evidence="2">Uncharacterized protein</fullName>
    </submittedName>
</protein>
<evidence type="ECO:0000256" key="1">
    <source>
        <dbReference type="SAM" id="MobiDB-lite"/>
    </source>
</evidence>
<reference evidence="2" key="1">
    <citation type="submission" date="2016-06" db="UniProtKB">
        <authorList>
            <consortium name="WormBaseParasite"/>
        </authorList>
    </citation>
    <scope>IDENTIFICATION</scope>
</reference>
<dbReference type="WBParaSite" id="OFLC_0000680801-mRNA-1">
    <property type="protein sequence ID" value="OFLC_0000680801-mRNA-1"/>
    <property type="gene ID" value="OFLC_0000680801"/>
</dbReference>
<dbReference type="AlphaFoldDB" id="A0A183HH47"/>